<keyword evidence="4" id="KW-1185">Reference proteome</keyword>
<sequence>MKGSFCFVDSALGSCVNVTIYLSSGSSERTKGENYEPNRMNPQQPVLDVAPLNCVPYMGPTNPDMFSSPTKENTEAADAVGPAMIFLPSQSTREELDTILAATKNGVALTGAAATGSIGPVIGKVEIGELEDSYYFRVSLPGVSMDKRDFNCDIEPDGKVVIKGISTTGEKIVCKNLQIFHMLTQNLCRPGPFTVSFQLPGPVNNQEATSYLANGMLEAIVKKM</sequence>
<dbReference type="AlphaFoldDB" id="A0A6A3B4S0"/>
<dbReference type="InterPro" id="IPR039321">
    <property type="entry name" value="IDM2/3-like"/>
</dbReference>
<dbReference type="PROSITE" id="PS01031">
    <property type="entry name" value="SHSP"/>
    <property type="match status" value="1"/>
</dbReference>
<evidence type="ECO:0000256" key="1">
    <source>
        <dbReference type="PROSITE-ProRule" id="PRU00285"/>
    </source>
</evidence>
<dbReference type="SUPFAM" id="SSF49764">
    <property type="entry name" value="HSP20-like chaperones"/>
    <property type="match status" value="1"/>
</dbReference>
<dbReference type="InterPro" id="IPR002068">
    <property type="entry name" value="A-crystallin/Hsp20_dom"/>
</dbReference>
<evidence type="ECO:0000259" key="2">
    <source>
        <dbReference type="PROSITE" id="PS01031"/>
    </source>
</evidence>
<reference evidence="3" key="1">
    <citation type="submission" date="2019-09" db="EMBL/GenBank/DDBJ databases">
        <title>Draft genome information of white flower Hibiscus syriacus.</title>
        <authorList>
            <person name="Kim Y.-M."/>
        </authorList>
    </citation>
    <scope>NUCLEOTIDE SEQUENCE [LARGE SCALE GENOMIC DNA]</scope>
    <source>
        <strain evidence="3">YM2019G1</strain>
    </source>
</reference>
<dbReference type="PANTHER" id="PTHR34661:SF8">
    <property type="entry name" value="ALPHA-CRYSTALLIN DOMAIN-CONTAINING PROTEIN 22.3"/>
    <property type="match status" value="1"/>
</dbReference>
<dbReference type="FunFam" id="2.60.40.790:FF:000049">
    <property type="entry name" value="Increased DNA methylation 3"/>
    <property type="match status" value="1"/>
</dbReference>
<dbReference type="Proteomes" id="UP000436088">
    <property type="component" value="Unassembled WGS sequence"/>
</dbReference>
<evidence type="ECO:0000313" key="3">
    <source>
        <dbReference type="EMBL" id="KAE8711521.1"/>
    </source>
</evidence>
<evidence type="ECO:0000313" key="4">
    <source>
        <dbReference type="Proteomes" id="UP000436088"/>
    </source>
</evidence>
<comment type="similarity">
    <text evidence="1">Belongs to the small heat shock protein (HSP20) family.</text>
</comment>
<gene>
    <name evidence="3" type="ORF">F3Y22_tig00110287pilonHSYRG00032</name>
</gene>
<organism evidence="3 4">
    <name type="scientific">Hibiscus syriacus</name>
    <name type="common">Rose of Sharon</name>
    <dbReference type="NCBI Taxonomy" id="106335"/>
    <lineage>
        <taxon>Eukaryota</taxon>
        <taxon>Viridiplantae</taxon>
        <taxon>Streptophyta</taxon>
        <taxon>Embryophyta</taxon>
        <taxon>Tracheophyta</taxon>
        <taxon>Spermatophyta</taxon>
        <taxon>Magnoliopsida</taxon>
        <taxon>eudicotyledons</taxon>
        <taxon>Gunneridae</taxon>
        <taxon>Pentapetalae</taxon>
        <taxon>rosids</taxon>
        <taxon>malvids</taxon>
        <taxon>Malvales</taxon>
        <taxon>Malvaceae</taxon>
        <taxon>Malvoideae</taxon>
        <taxon>Hibiscus</taxon>
    </lineage>
</organism>
<dbReference type="InterPro" id="IPR008978">
    <property type="entry name" value="HSP20-like_chaperone"/>
</dbReference>
<dbReference type="PANTHER" id="PTHR34661">
    <property type="entry name" value="INCREASED DNA METHYLATION 3"/>
    <property type="match status" value="1"/>
</dbReference>
<name>A0A6A3B4S0_HIBSY</name>
<dbReference type="GO" id="GO:0005634">
    <property type="term" value="C:nucleus"/>
    <property type="evidence" value="ECO:0007669"/>
    <property type="project" value="TreeGrafter"/>
</dbReference>
<dbReference type="EMBL" id="VEPZ02000911">
    <property type="protein sequence ID" value="KAE8711521.1"/>
    <property type="molecule type" value="Genomic_DNA"/>
</dbReference>
<dbReference type="Gene3D" id="2.60.40.790">
    <property type="match status" value="1"/>
</dbReference>
<accession>A0A6A3B4S0</accession>
<dbReference type="CDD" id="cd06464">
    <property type="entry name" value="ACD_sHsps-like"/>
    <property type="match status" value="1"/>
</dbReference>
<protein>
    <submittedName>
        <fullName evidence="3">Alpha-crystallin domain-containing protein 22.3</fullName>
    </submittedName>
</protein>
<proteinExistence type="inferred from homology"/>
<feature type="domain" description="SHSP" evidence="2">
    <location>
        <begin position="112"/>
        <end position="224"/>
    </location>
</feature>
<comment type="caution">
    <text evidence="3">The sequence shown here is derived from an EMBL/GenBank/DDBJ whole genome shotgun (WGS) entry which is preliminary data.</text>
</comment>